<organism evidence="2">
    <name type="scientific">marine sediment metagenome</name>
    <dbReference type="NCBI Taxonomy" id="412755"/>
    <lineage>
        <taxon>unclassified sequences</taxon>
        <taxon>metagenomes</taxon>
        <taxon>ecological metagenomes</taxon>
    </lineage>
</organism>
<protein>
    <submittedName>
        <fullName evidence="2">Uncharacterized protein</fullName>
    </submittedName>
</protein>
<keyword evidence="1" id="KW-0175">Coiled coil</keyword>
<evidence type="ECO:0000256" key="1">
    <source>
        <dbReference type="SAM" id="Coils"/>
    </source>
</evidence>
<gene>
    <name evidence="2" type="ORF">LCGC14_0910850</name>
</gene>
<evidence type="ECO:0000313" key="2">
    <source>
        <dbReference type="EMBL" id="KKN22855.1"/>
    </source>
</evidence>
<sequence length="82" mass="9782">MENLKLVLESQKKEIDELKSALKHNNKIHIETRGRKRKYKDPLVCHMGFTCTTEQKKRMKEKLKDVNIDLSTFIRELIFGHE</sequence>
<comment type="caution">
    <text evidence="2">The sequence shown here is derived from an EMBL/GenBank/DDBJ whole genome shotgun (WGS) entry which is preliminary data.</text>
</comment>
<dbReference type="EMBL" id="LAZR01003024">
    <property type="protein sequence ID" value="KKN22855.1"/>
    <property type="molecule type" value="Genomic_DNA"/>
</dbReference>
<feature type="coiled-coil region" evidence="1">
    <location>
        <begin position="1"/>
        <end position="28"/>
    </location>
</feature>
<name>A0A0F9NTS7_9ZZZZ</name>
<reference evidence="2" key="1">
    <citation type="journal article" date="2015" name="Nature">
        <title>Complex archaea that bridge the gap between prokaryotes and eukaryotes.</title>
        <authorList>
            <person name="Spang A."/>
            <person name="Saw J.H."/>
            <person name="Jorgensen S.L."/>
            <person name="Zaremba-Niedzwiedzka K."/>
            <person name="Martijn J."/>
            <person name="Lind A.E."/>
            <person name="van Eijk R."/>
            <person name="Schleper C."/>
            <person name="Guy L."/>
            <person name="Ettema T.J."/>
        </authorList>
    </citation>
    <scope>NUCLEOTIDE SEQUENCE</scope>
</reference>
<dbReference type="AlphaFoldDB" id="A0A0F9NTS7"/>
<accession>A0A0F9NTS7</accession>
<proteinExistence type="predicted"/>